<evidence type="ECO:0000313" key="2">
    <source>
        <dbReference type="Proteomes" id="UP000824190"/>
    </source>
</evidence>
<name>A0A9D1ULT8_9CORY</name>
<dbReference type="Proteomes" id="UP000824190">
    <property type="component" value="Unassembled WGS sequence"/>
</dbReference>
<dbReference type="EMBL" id="DXGC01000062">
    <property type="protein sequence ID" value="HIW91291.1"/>
    <property type="molecule type" value="Genomic_DNA"/>
</dbReference>
<comment type="caution">
    <text evidence="1">The sequence shown here is derived from an EMBL/GenBank/DDBJ whole genome shotgun (WGS) entry which is preliminary data.</text>
</comment>
<organism evidence="1 2">
    <name type="scientific">Candidatus Corynebacterium avicola</name>
    <dbReference type="NCBI Taxonomy" id="2838527"/>
    <lineage>
        <taxon>Bacteria</taxon>
        <taxon>Bacillati</taxon>
        <taxon>Actinomycetota</taxon>
        <taxon>Actinomycetes</taxon>
        <taxon>Mycobacteriales</taxon>
        <taxon>Corynebacteriaceae</taxon>
        <taxon>Corynebacterium</taxon>
    </lineage>
</organism>
<sequence length="189" mass="21902">MVALAEPSINTILARDKEFGWTSNFDGFHATRRPDDIPLHYIKSMKRRTGYISRDEVTKSPELIDTWKLLVPGVGSGREREKTGVDIVLGPSLIASAPSVCTQSFLFFHADTEEEIQSIRSYYSTKFFRFLVSLRKMTQHATHSTYQWAPIQAWDREWTDADLYEKYGLTDDEINFIESRIRPMELNNE</sequence>
<dbReference type="AlphaFoldDB" id="A0A9D1ULT8"/>
<accession>A0A9D1ULT8</accession>
<reference evidence="1" key="1">
    <citation type="journal article" date="2021" name="PeerJ">
        <title>Extensive microbial diversity within the chicken gut microbiome revealed by metagenomics and culture.</title>
        <authorList>
            <person name="Gilroy R."/>
            <person name="Ravi A."/>
            <person name="Getino M."/>
            <person name="Pursley I."/>
            <person name="Horton D.L."/>
            <person name="Alikhan N.F."/>
            <person name="Baker D."/>
            <person name="Gharbi K."/>
            <person name="Hall N."/>
            <person name="Watson M."/>
            <person name="Adriaenssens E.M."/>
            <person name="Foster-Nyarko E."/>
            <person name="Jarju S."/>
            <person name="Secka A."/>
            <person name="Antonio M."/>
            <person name="Oren A."/>
            <person name="Chaudhuri R.R."/>
            <person name="La Ragione R."/>
            <person name="Hildebrand F."/>
            <person name="Pallen M.J."/>
        </authorList>
    </citation>
    <scope>NUCLEOTIDE SEQUENCE</scope>
    <source>
        <strain evidence="1">CHK32-1732</strain>
    </source>
</reference>
<reference evidence="1" key="2">
    <citation type="submission" date="2021-04" db="EMBL/GenBank/DDBJ databases">
        <authorList>
            <person name="Gilroy R."/>
        </authorList>
    </citation>
    <scope>NUCLEOTIDE SEQUENCE</scope>
    <source>
        <strain evidence="1">CHK32-1732</strain>
    </source>
</reference>
<protein>
    <submittedName>
        <fullName evidence="1">Uncharacterized protein</fullName>
    </submittedName>
</protein>
<evidence type="ECO:0000313" key="1">
    <source>
        <dbReference type="EMBL" id="HIW91291.1"/>
    </source>
</evidence>
<proteinExistence type="predicted"/>
<gene>
    <name evidence="1" type="ORF">H9870_06495</name>
</gene>